<dbReference type="CDD" id="cd06223">
    <property type="entry name" value="PRTases_typeI"/>
    <property type="match status" value="1"/>
</dbReference>
<feature type="binding site" evidence="7 10">
    <location>
        <position position="379"/>
    </location>
    <ligand>
        <name>Mg(2+)</name>
        <dbReference type="ChEBI" id="CHEBI:18420"/>
    </ligand>
</feature>
<organism evidence="14 15">
    <name type="scientific">Candidatus Segetimicrobium genomatis</name>
    <dbReference type="NCBI Taxonomy" id="2569760"/>
    <lineage>
        <taxon>Bacteria</taxon>
        <taxon>Bacillati</taxon>
        <taxon>Candidatus Sysuimicrobiota</taxon>
        <taxon>Candidatus Sysuimicrobiia</taxon>
        <taxon>Candidatus Sysuimicrobiales</taxon>
        <taxon>Candidatus Segetimicrobiaceae</taxon>
        <taxon>Candidatus Segetimicrobium</taxon>
    </lineage>
</organism>
<dbReference type="Proteomes" id="UP000318834">
    <property type="component" value="Unassembled WGS sequence"/>
</dbReference>
<evidence type="ECO:0000256" key="12">
    <source>
        <dbReference type="SAM" id="MobiDB-lite"/>
    </source>
</evidence>
<gene>
    <name evidence="7" type="primary">purF</name>
    <name evidence="14" type="ORF">E6H05_07900</name>
</gene>
<evidence type="ECO:0000256" key="9">
    <source>
        <dbReference type="PIRSR" id="PIRSR000485-1"/>
    </source>
</evidence>
<protein>
    <recommendedName>
        <fullName evidence="7">Amidophosphoribosyltransferase</fullName>
        <shortName evidence="7">ATase</shortName>
        <ecNumber evidence="7">2.4.2.14</ecNumber>
    </recommendedName>
    <alternativeName>
        <fullName evidence="7">Glutamine phosphoribosylpyrophosphate amidotransferase</fullName>
        <shortName evidence="7">GPATase</shortName>
    </alternativeName>
</protein>
<evidence type="ECO:0000256" key="3">
    <source>
        <dbReference type="ARBA" id="ARBA00022676"/>
    </source>
</evidence>
<evidence type="ECO:0000256" key="6">
    <source>
        <dbReference type="ARBA" id="ARBA00022962"/>
    </source>
</evidence>
<feature type="binding site" evidence="7 11">
    <location>
        <position position="270"/>
    </location>
    <ligand>
        <name>[4Fe-4S] cluster</name>
        <dbReference type="ChEBI" id="CHEBI:49883"/>
    </ligand>
</feature>
<comment type="cofactor">
    <cofactor evidence="7 11">
        <name>[4Fe-4S] cluster</name>
        <dbReference type="ChEBI" id="CHEBI:49883"/>
    </cofactor>
    <text evidence="7 11">Binds 1 [4Fe-4S] cluster per subunit.</text>
</comment>
<evidence type="ECO:0000256" key="1">
    <source>
        <dbReference type="ARBA" id="ARBA00005209"/>
    </source>
</evidence>
<dbReference type="GO" id="GO:0009113">
    <property type="term" value="P:purine nucleobase biosynthetic process"/>
    <property type="evidence" value="ECO:0007669"/>
    <property type="project" value="UniProtKB-UniRule"/>
</dbReference>
<dbReference type="EC" id="2.4.2.14" evidence="7"/>
<comment type="function">
    <text evidence="7">Catalyzes the formation of phosphoribosylamine from phosphoribosylpyrophosphate (PRPP) and glutamine.</text>
</comment>
<dbReference type="GO" id="GO:0004044">
    <property type="term" value="F:amidophosphoribosyltransferase activity"/>
    <property type="evidence" value="ECO:0007669"/>
    <property type="project" value="UniProtKB-UniRule"/>
</dbReference>
<dbReference type="HAMAP" id="MF_01931">
    <property type="entry name" value="PurF"/>
    <property type="match status" value="1"/>
</dbReference>
<feature type="region of interest" description="Disordered" evidence="12">
    <location>
        <begin position="489"/>
        <end position="508"/>
    </location>
</feature>
<evidence type="ECO:0000256" key="7">
    <source>
        <dbReference type="HAMAP-Rule" id="MF_01931"/>
    </source>
</evidence>
<dbReference type="PIRSF" id="PIRSF000485">
    <property type="entry name" value="Amd_phspho_trans"/>
    <property type="match status" value="1"/>
</dbReference>
<comment type="caution">
    <text evidence="14">The sequence shown here is derived from an EMBL/GenBank/DDBJ whole genome shotgun (WGS) entry which is preliminary data.</text>
</comment>
<dbReference type="UniPathway" id="UPA00074">
    <property type="reaction ID" value="UER00124"/>
</dbReference>
<dbReference type="GO" id="GO:0051539">
    <property type="term" value="F:4 iron, 4 sulfur cluster binding"/>
    <property type="evidence" value="ECO:0007669"/>
    <property type="project" value="UniProtKB-KW"/>
</dbReference>
<keyword evidence="7 11" id="KW-0408">Iron</keyword>
<feature type="domain" description="Glutamine amidotransferase type-2" evidence="13">
    <location>
        <begin position="35"/>
        <end position="254"/>
    </location>
</feature>
<proteinExistence type="inferred from homology"/>
<keyword evidence="5 7" id="KW-0658">Purine biosynthesis</keyword>
<dbReference type="Gene3D" id="3.60.20.10">
    <property type="entry name" value="Glutamine Phosphoribosylpyrophosphate, subunit 1, domain 1"/>
    <property type="match status" value="1"/>
</dbReference>
<evidence type="ECO:0000313" key="14">
    <source>
        <dbReference type="EMBL" id="TMI74628.1"/>
    </source>
</evidence>
<dbReference type="NCBIfam" id="TIGR01134">
    <property type="entry name" value="purF"/>
    <property type="match status" value="1"/>
</dbReference>
<feature type="binding site" evidence="7 11">
    <location>
        <position position="467"/>
    </location>
    <ligand>
        <name>[4Fe-4S] cluster</name>
        <dbReference type="ChEBI" id="CHEBI:49883"/>
    </ligand>
</feature>
<keyword evidence="6 7" id="KW-0315">Glutamine amidotransferase</keyword>
<dbReference type="InterPro" id="IPR035584">
    <property type="entry name" value="PurF_N"/>
</dbReference>
<dbReference type="InterPro" id="IPR000836">
    <property type="entry name" value="PRTase_dom"/>
</dbReference>
<dbReference type="GO" id="GO:0000287">
    <property type="term" value="F:magnesium ion binding"/>
    <property type="evidence" value="ECO:0007669"/>
    <property type="project" value="UniProtKB-UniRule"/>
</dbReference>
<dbReference type="InterPro" id="IPR029055">
    <property type="entry name" value="Ntn_hydrolases_N"/>
</dbReference>
<dbReference type="SUPFAM" id="SSF53271">
    <property type="entry name" value="PRTase-like"/>
    <property type="match status" value="1"/>
</dbReference>
<evidence type="ECO:0000256" key="2">
    <source>
        <dbReference type="ARBA" id="ARBA00010138"/>
    </source>
</evidence>
<evidence type="ECO:0000256" key="5">
    <source>
        <dbReference type="ARBA" id="ARBA00022755"/>
    </source>
</evidence>
<accession>A0A537ITG6</accession>
<keyword evidence="7 10" id="KW-0460">Magnesium</keyword>
<evidence type="ECO:0000256" key="10">
    <source>
        <dbReference type="PIRSR" id="PIRSR000485-2"/>
    </source>
</evidence>
<feature type="binding site" evidence="7 11">
    <location>
        <position position="416"/>
    </location>
    <ligand>
        <name>[4Fe-4S] cluster</name>
        <dbReference type="ChEBI" id="CHEBI:49883"/>
    </ligand>
</feature>
<keyword evidence="3 7" id="KW-0328">Glycosyltransferase</keyword>
<feature type="compositionally biased region" description="Basic and acidic residues" evidence="12">
    <location>
        <begin position="489"/>
        <end position="498"/>
    </location>
</feature>
<name>A0A537ITG6_9BACT</name>
<comment type="similarity">
    <text evidence="2 7 8">In the C-terminal section; belongs to the purine/pyrimidine phosphoribosyltransferase family.</text>
</comment>
<evidence type="ECO:0000313" key="15">
    <source>
        <dbReference type="Proteomes" id="UP000318834"/>
    </source>
</evidence>
<reference evidence="14 15" key="1">
    <citation type="journal article" date="2019" name="Nat. Microbiol.">
        <title>Mediterranean grassland soil C-N compound turnover is dependent on rainfall and depth, and is mediated by genomically divergent microorganisms.</title>
        <authorList>
            <person name="Diamond S."/>
            <person name="Andeer P.F."/>
            <person name="Li Z."/>
            <person name="Crits-Christoph A."/>
            <person name="Burstein D."/>
            <person name="Anantharaman K."/>
            <person name="Lane K.R."/>
            <person name="Thomas B.C."/>
            <person name="Pan C."/>
            <person name="Northen T.R."/>
            <person name="Banfield J.F."/>
        </authorList>
    </citation>
    <scope>NUCLEOTIDE SEQUENCE [LARGE SCALE GENOMIC DNA]</scope>
    <source>
        <strain evidence="14">NP_8</strain>
    </source>
</reference>
<dbReference type="AlphaFoldDB" id="A0A537ITG6"/>
<dbReference type="EMBL" id="VBAP01000055">
    <property type="protein sequence ID" value="TMI74628.1"/>
    <property type="molecule type" value="Genomic_DNA"/>
</dbReference>
<feature type="active site" description="Nucleophile" evidence="7 9">
    <location>
        <position position="35"/>
    </location>
</feature>
<feature type="binding site" evidence="7 10">
    <location>
        <position position="380"/>
    </location>
    <ligand>
        <name>Mg(2+)</name>
        <dbReference type="ChEBI" id="CHEBI:18420"/>
    </ligand>
</feature>
<comment type="pathway">
    <text evidence="1 7 8">Purine metabolism; IMP biosynthesis via de novo pathway; N(1)-(5-phospho-D-ribosyl)glycinamide from 5-phospho-alpha-D-ribose 1-diphosphate: step 1/2.</text>
</comment>
<dbReference type="Gene3D" id="3.40.50.2020">
    <property type="match status" value="1"/>
</dbReference>
<dbReference type="InterPro" id="IPR005854">
    <property type="entry name" value="PurF"/>
</dbReference>
<feature type="binding site" evidence="7 11">
    <location>
        <position position="470"/>
    </location>
    <ligand>
        <name>[4Fe-4S] cluster</name>
        <dbReference type="ChEBI" id="CHEBI:49883"/>
    </ligand>
</feature>
<feature type="binding site" evidence="7 10">
    <location>
        <position position="317"/>
    </location>
    <ligand>
        <name>Mg(2+)</name>
        <dbReference type="ChEBI" id="CHEBI:18420"/>
    </ligand>
</feature>
<dbReference type="CDD" id="cd00715">
    <property type="entry name" value="GPATase_N"/>
    <property type="match status" value="1"/>
</dbReference>
<evidence type="ECO:0000259" key="13">
    <source>
        <dbReference type="PROSITE" id="PS51278"/>
    </source>
</evidence>
<evidence type="ECO:0000256" key="8">
    <source>
        <dbReference type="PIRNR" id="PIRNR000485"/>
    </source>
</evidence>
<comment type="cofactor">
    <cofactor evidence="7 10">
        <name>Mg(2+)</name>
        <dbReference type="ChEBI" id="CHEBI:18420"/>
    </cofactor>
    <text evidence="7 10">Binds 1 Mg(2+) ion per subunit.</text>
</comment>
<dbReference type="InterPro" id="IPR017932">
    <property type="entry name" value="GATase_2_dom"/>
</dbReference>
<dbReference type="Pfam" id="PF13522">
    <property type="entry name" value="GATase_6"/>
    <property type="match status" value="1"/>
</dbReference>
<dbReference type="PANTHER" id="PTHR11907">
    <property type="entry name" value="AMIDOPHOSPHORIBOSYLTRANSFERASE"/>
    <property type="match status" value="1"/>
</dbReference>
<comment type="catalytic activity">
    <reaction evidence="7 8">
        <text>5-phospho-beta-D-ribosylamine + L-glutamate + diphosphate = 5-phospho-alpha-D-ribose 1-diphosphate + L-glutamine + H2O</text>
        <dbReference type="Rhea" id="RHEA:14905"/>
        <dbReference type="ChEBI" id="CHEBI:15377"/>
        <dbReference type="ChEBI" id="CHEBI:29985"/>
        <dbReference type="ChEBI" id="CHEBI:33019"/>
        <dbReference type="ChEBI" id="CHEBI:58017"/>
        <dbReference type="ChEBI" id="CHEBI:58359"/>
        <dbReference type="ChEBI" id="CHEBI:58681"/>
        <dbReference type="EC" id="2.4.2.14"/>
    </reaction>
</comment>
<dbReference type="InterPro" id="IPR029057">
    <property type="entry name" value="PRTase-like"/>
</dbReference>
<dbReference type="PROSITE" id="PS51278">
    <property type="entry name" value="GATASE_TYPE_2"/>
    <property type="match status" value="1"/>
</dbReference>
<dbReference type="GO" id="GO:0006189">
    <property type="term" value="P:'de novo' IMP biosynthetic process"/>
    <property type="evidence" value="ECO:0007669"/>
    <property type="project" value="UniProtKB-UniRule"/>
</dbReference>
<keyword evidence="7 11" id="KW-0411">Iron-sulfur</keyword>
<evidence type="ECO:0000256" key="4">
    <source>
        <dbReference type="ARBA" id="ARBA00022679"/>
    </source>
</evidence>
<sequence length="508" mass="54355">MPRDQARLESSESHAGPLVSWSPGPVVDDVLHEECGVIGIVSGDGPAAPMAHLGLYSLQHRGQESAGIATSDGVRLWHHRGMGLVFQVFDADRIARLPGPLAIGHVRYSTMGSVRLENAQPLVVPSPWGPLALAHNGNLINAPQLRAELEAGGVEFSGTTDSEVIAHLIARTPAPEPEEAIASAMRRIEGAYTIVVLVTGRVLGFRDAHAIRPLAVGTTGRSWILASETCAFDHLGAVPVRDVDPGELVILDAGGLRSIQVLPPGRVAHCVFEYIYFARPDTVLADRNVHLARRRMGRILAREHPAQGDVVIPVPDSGASAAMGFAETSGIPLEVGLVKNRYIGRTFIQPDPATRDFGVRVKLNPLRDVLDGRRVVMVDDSIVRGTTSGKIVLMLRAAGATEVHVRISSPPIQYPCFYGIDTSSRGQLVAASHSVENIRELIAADSLGYLSQAGLVEALQLAPERLCMACLDGHYPTRVPLESLAGRHALEPVADRPPEPALQGGRDE</sequence>
<keyword evidence="4 7" id="KW-0808">Transferase</keyword>
<keyword evidence="7 10" id="KW-0479">Metal-binding</keyword>
<evidence type="ECO:0000256" key="11">
    <source>
        <dbReference type="PIRSR" id="PIRSR000485-3"/>
    </source>
</evidence>
<keyword evidence="7" id="KW-0004">4Fe-4S</keyword>
<dbReference type="SUPFAM" id="SSF56235">
    <property type="entry name" value="N-terminal nucleophile aminohydrolases (Ntn hydrolases)"/>
    <property type="match status" value="1"/>
</dbReference>